<comment type="similarity">
    <text evidence="1">Belongs to the ustYa family.</text>
</comment>
<gene>
    <name evidence="2" type="ORF">CCMA1212_010448</name>
</gene>
<dbReference type="InterPro" id="IPR021765">
    <property type="entry name" value="UstYa-like"/>
</dbReference>
<reference evidence="2 3" key="1">
    <citation type="submission" date="2018-01" db="EMBL/GenBank/DDBJ databases">
        <title>Genome characterization of the sugarcane-associated fungus Trichoderma ghanense CCMA-1212 and their application in lignocelulose bioconversion.</title>
        <authorList>
            <person name="Steindorff A.S."/>
            <person name="Mendes T.D."/>
            <person name="Vilela E.S.D."/>
            <person name="Rodrigues D.S."/>
            <person name="Formighieri E.F."/>
            <person name="Melo I.S."/>
            <person name="Favaro L.C.L."/>
        </authorList>
    </citation>
    <scope>NUCLEOTIDE SEQUENCE [LARGE SCALE GENOMIC DNA]</scope>
    <source>
        <strain evidence="2 3">CCMA-1212</strain>
    </source>
</reference>
<keyword evidence="3" id="KW-1185">Reference proteome</keyword>
<proteinExistence type="inferred from homology"/>
<protein>
    <submittedName>
        <fullName evidence="2">Uncharacterized protein</fullName>
    </submittedName>
</protein>
<accession>A0ABY2GR59</accession>
<dbReference type="PANTHER" id="PTHR33365">
    <property type="entry name" value="YALI0B05434P"/>
    <property type="match status" value="1"/>
</dbReference>
<dbReference type="PANTHER" id="PTHR33365:SF14">
    <property type="entry name" value="TAT PATHWAY SIGNAL SEQUENCE"/>
    <property type="match status" value="1"/>
</dbReference>
<dbReference type="Proteomes" id="UP001642720">
    <property type="component" value="Unassembled WGS sequence"/>
</dbReference>
<dbReference type="EMBL" id="PPTA01000027">
    <property type="protein sequence ID" value="TFA97794.1"/>
    <property type="molecule type" value="Genomic_DNA"/>
</dbReference>
<dbReference type="Pfam" id="PF11807">
    <property type="entry name" value="UstYa"/>
    <property type="match status" value="1"/>
</dbReference>
<organism evidence="2 3">
    <name type="scientific">Trichoderma ghanense</name>
    <dbReference type="NCBI Taxonomy" id="65468"/>
    <lineage>
        <taxon>Eukaryota</taxon>
        <taxon>Fungi</taxon>
        <taxon>Dikarya</taxon>
        <taxon>Ascomycota</taxon>
        <taxon>Pezizomycotina</taxon>
        <taxon>Sordariomycetes</taxon>
        <taxon>Hypocreomycetidae</taxon>
        <taxon>Hypocreales</taxon>
        <taxon>Hypocreaceae</taxon>
        <taxon>Trichoderma</taxon>
    </lineage>
</organism>
<name>A0ABY2GR59_9HYPO</name>
<dbReference type="GeneID" id="300581942"/>
<evidence type="ECO:0000313" key="2">
    <source>
        <dbReference type="EMBL" id="TFA97794.1"/>
    </source>
</evidence>
<evidence type="ECO:0000313" key="3">
    <source>
        <dbReference type="Proteomes" id="UP001642720"/>
    </source>
</evidence>
<evidence type="ECO:0000256" key="1">
    <source>
        <dbReference type="ARBA" id="ARBA00035112"/>
    </source>
</evidence>
<comment type="caution">
    <text evidence="2">The sequence shown here is derived from an EMBL/GenBank/DDBJ whole genome shotgun (WGS) entry which is preliminary data.</text>
</comment>
<dbReference type="RefSeq" id="XP_073553996.1">
    <property type="nucleotide sequence ID" value="XM_073707492.1"/>
</dbReference>
<sequence length="191" mass="22047">MRDVQLKSALLNEHNTPPSIHRQKPSLDVDAAWTYLTHGGRNFLITADEVRKLGKNPETAAHITDAKANGDEKYFAWIQGSHDIHCLDNVRRFMFRDHYYGKELQDPIIEAHFLHCLQTLLLSLQCKYSTDVYLATWVEGRDAPVIDFNITRRCVDYDDYLHWEPSSQRSHIDFATSPVPPDALRVSQDII</sequence>